<protein>
    <submittedName>
        <fullName evidence="1">Uncharacterized protein</fullName>
    </submittedName>
</protein>
<accession>A0A2P8D0N5</accession>
<name>A0A2P8D0N5_9BACT</name>
<evidence type="ECO:0000313" key="1">
    <source>
        <dbReference type="EMBL" id="PSK90726.1"/>
    </source>
</evidence>
<dbReference type="Proteomes" id="UP000240572">
    <property type="component" value="Unassembled WGS sequence"/>
</dbReference>
<sequence length="303" mass="32970">MKQMFVPGPGIPHVYKGLLYLVLLVVLLASCRKEESLFVFKEKERQPPATGKDTAIAVTALLNGDSFLALGRAAAPDDSIKMSFYNVASGSFLDIRLLADTPGTYTLGRAVSAYTAVYYLSAKDKSEQKGYTSRATEDAGGTIKVAVIDTQNHKIKGSFELMLRSRTDTTQYTFSQGNFDILYNHAVMDIDGRTVNAIPNISGLETGTPTAPIPRAIMNIGDSLNLSVMFDTYKGPGNYGAGDNLKILLRNQKNGKEYHAEQASAVITRFNYREFLQVSFEGTLKAGDGSTLKISRGSFVMGN</sequence>
<organism evidence="1 2">
    <name type="scientific">Taibaiella chishuiensis</name>
    <dbReference type="NCBI Taxonomy" id="1434707"/>
    <lineage>
        <taxon>Bacteria</taxon>
        <taxon>Pseudomonadati</taxon>
        <taxon>Bacteroidota</taxon>
        <taxon>Chitinophagia</taxon>
        <taxon>Chitinophagales</taxon>
        <taxon>Chitinophagaceae</taxon>
        <taxon>Taibaiella</taxon>
    </lineage>
</organism>
<dbReference type="PROSITE" id="PS51257">
    <property type="entry name" value="PROKAR_LIPOPROTEIN"/>
    <property type="match status" value="1"/>
</dbReference>
<dbReference type="Pfam" id="PF19765">
    <property type="entry name" value="DUF6252"/>
    <property type="match status" value="1"/>
</dbReference>
<keyword evidence="2" id="KW-1185">Reference proteome</keyword>
<proteinExistence type="predicted"/>
<comment type="caution">
    <text evidence="1">The sequence shown here is derived from an EMBL/GenBank/DDBJ whole genome shotgun (WGS) entry which is preliminary data.</text>
</comment>
<dbReference type="AlphaFoldDB" id="A0A2P8D0N5"/>
<dbReference type="RefSeq" id="WP_106524004.1">
    <property type="nucleotide sequence ID" value="NZ_PYGD01000007.1"/>
</dbReference>
<evidence type="ECO:0000313" key="2">
    <source>
        <dbReference type="Proteomes" id="UP000240572"/>
    </source>
</evidence>
<dbReference type="OrthoDB" id="648143at2"/>
<dbReference type="EMBL" id="PYGD01000007">
    <property type="protein sequence ID" value="PSK90726.1"/>
    <property type="molecule type" value="Genomic_DNA"/>
</dbReference>
<dbReference type="InterPro" id="IPR046219">
    <property type="entry name" value="DUF6252"/>
</dbReference>
<gene>
    <name evidence="1" type="ORF">B0I18_107136</name>
</gene>
<reference evidence="1 2" key="1">
    <citation type="submission" date="2018-03" db="EMBL/GenBank/DDBJ databases">
        <title>Genomic Encyclopedia of Type Strains, Phase III (KMG-III): the genomes of soil and plant-associated and newly described type strains.</title>
        <authorList>
            <person name="Whitman W."/>
        </authorList>
    </citation>
    <scope>NUCLEOTIDE SEQUENCE [LARGE SCALE GENOMIC DNA]</scope>
    <source>
        <strain evidence="1 2">CGMCC 1.12700</strain>
    </source>
</reference>